<gene>
    <name evidence="1" type="ORF">SAMN04488023_13336</name>
</gene>
<dbReference type="InterPro" id="IPR056734">
    <property type="entry name" value="NANM"/>
</dbReference>
<proteinExistence type="predicted"/>
<dbReference type="STRING" id="390241.SAMN04488023_13336"/>
<protein>
    <recommendedName>
        <fullName evidence="3">Cyclically-permuted mutarotase family protein</fullName>
    </recommendedName>
</protein>
<evidence type="ECO:0008006" key="3">
    <source>
        <dbReference type="Google" id="ProtNLM"/>
    </source>
</evidence>
<name>A0A1H9US98_9SPHI</name>
<organism evidence="1 2">
    <name type="scientific">Pedobacter rhizosphaerae</name>
    <dbReference type="NCBI Taxonomy" id="390241"/>
    <lineage>
        <taxon>Bacteria</taxon>
        <taxon>Pseudomonadati</taxon>
        <taxon>Bacteroidota</taxon>
        <taxon>Sphingobacteriia</taxon>
        <taxon>Sphingobacteriales</taxon>
        <taxon>Sphingobacteriaceae</taxon>
        <taxon>Pedobacter</taxon>
    </lineage>
</organism>
<dbReference type="Proteomes" id="UP000199572">
    <property type="component" value="Unassembled WGS sequence"/>
</dbReference>
<dbReference type="PANTHER" id="PTHR45632">
    <property type="entry name" value="LD33804P"/>
    <property type="match status" value="1"/>
</dbReference>
<evidence type="ECO:0000313" key="2">
    <source>
        <dbReference type="Proteomes" id="UP000199572"/>
    </source>
</evidence>
<keyword evidence="2" id="KW-1185">Reference proteome</keyword>
<sequence length="363" mass="39496">MAQNAPIQTINWEGAAHLPRNLATSKYKGLAGAISGTSNGVLVVAGGNNFPELMPWLGGKKVYYNDIFIYKNDPDKSLTLLKERFKLPYNLAYAAVCSTVKGIIAVGGENEQGLSKRVLLLTWLKEEGILKTTFLPELPFAVTNAALTSVGNIIYLAGGEDEHGAIDQLLSLNLNRLNDGWTVQVKLPQPVSHTVLVSNGTNMLYLVGGRKRNEGSTSTLYQTVDAFHIPSHSWISKRPIPDALSAASGIFYEGQILLFSGDQGKTFNQTEGLIAAISQEANPEKKEKLNQQKVRLQNAHPGFSKQVLVYDILSDEWKSLKTKLPVGPVTMNAVRMGDEVILAGGEIKAGVRTDEILIGKIKK</sequence>
<reference evidence="1 2" key="1">
    <citation type="submission" date="2016-10" db="EMBL/GenBank/DDBJ databases">
        <authorList>
            <person name="de Groot N.N."/>
        </authorList>
    </citation>
    <scope>NUCLEOTIDE SEQUENCE [LARGE SCALE GENOMIC DNA]</scope>
    <source>
        <strain evidence="1 2">DSM 18610</strain>
    </source>
</reference>
<dbReference type="InterPro" id="IPR015915">
    <property type="entry name" value="Kelch-typ_b-propeller"/>
</dbReference>
<evidence type="ECO:0000313" key="1">
    <source>
        <dbReference type="EMBL" id="SES12228.1"/>
    </source>
</evidence>
<dbReference type="Gene3D" id="2.120.10.80">
    <property type="entry name" value="Kelch-type beta propeller"/>
    <property type="match status" value="1"/>
</dbReference>
<accession>A0A1H9US98</accession>
<dbReference type="EMBL" id="FOGG01000033">
    <property type="protein sequence ID" value="SES12228.1"/>
    <property type="molecule type" value="Genomic_DNA"/>
</dbReference>
<dbReference type="AlphaFoldDB" id="A0A1H9US98"/>
<dbReference type="SUPFAM" id="SSF117281">
    <property type="entry name" value="Kelch motif"/>
    <property type="match status" value="1"/>
</dbReference>
<dbReference type="Pfam" id="PF24996">
    <property type="entry name" value="NANM"/>
    <property type="match status" value="1"/>
</dbReference>